<comment type="caution">
    <text evidence="3">The sequence shown here is derived from an EMBL/GenBank/DDBJ whole genome shotgun (WGS) entry which is preliminary data.</text>
</comment>
<evidence type="ECO:0000313" key="3">
    <source>
        <dbReference type="EMBL" id="KAH9505975.1"/>
    </source>
</evidence>
<accession>A0A922KYH6</accession>
<reference evidence="2" key="3">
    <citation type="journal article" date="2021" name="World Allergy Organ. J.">
        <title>Chromosome-level assembly of Dermatophagoides farinae genome and transcriptome reveals two novel allergens Der f 37 and Der f 39.</title>
        <authorList>
            <person name="Chen J."/>
            <person name="Cai Z."/>
            <person name="Fan D."/>
            <person name="Hu J."/>
            <person name="Hou Y."/>
            <person name="He Y."/>
            <person name="Zhang Z."/>
            <person name="Zhao Z."/>
            <person name="Gao P."/>
            <person name="Hu W."/>
            <person name="Sun J."/>
            <person name="Li J."/>
            <person name="Ji K."/>
        </authorList>
    </citation>
    <scope>NUCLEOTIDE SEQUENCE</scope>
    <source>
        <strain evidence="2">JKM2019</strain>
    </source>
</reference>
<sequence length="312" mass="32230">MYRSIYLLITVIISVTAAVQAVNYGNGGGRVFAAAPPPPPNYGPSAFTAMAAPSYAMAAPVQLAAPAPAISPVSLAVRSTQNIQYYDIPSVQTAAQPYQVMVESQSVPMTMMFRTYSSPMNVRHQHVTSQGSVQETHSQDEPHVLRHTIHKPILQEIREVIAPMRTIRQEVRPVEENIQTLVARSQPISNGYGYGPAPPQAPMIAPNIVGGIPLAPATGGFIGANGLSAAPITFGGFAPSAVPINGGGFIGSAGFAGGFAAGTNGKYGTLPSFAGFAAPQTPTPFSGKFGQMAVPAAFIAPIGLAAPNGGGY</sequence>
<dbReference type="Proteomes" id="UP000828236">
    <property type="component" value="Unassembled WGS sequence"/>
</dbReference>
<keyword evidence="4" id="KW-1185">Reference proteome</keyword>
<reference evidence="3" key="4">
    <citation type="journal article" date="2022" name="Res Sq">
        <title>Comparative Genomics Reveals Insights into the Divergent Evolution of Astigmatic Mites and Household Pest Adaptations.</title>
        <authorList>
            <person name="Xiong Q."/>
            <person name="Wan A.T.-Y."/>
            <person name="Liu X.-Y."/>
            <person name="Fung C.S.-H."/>
            <person name="Xiao X."/>
            <person name="Malainual N."/>
            <person name="Hou J."/>
            <person name="Wang L."/>
            <person name="Wang M."/>
            <person name="Yang K."/>
            <person name="Cui Y."/>
            <person name="Leung E."/>
            <person name="Nong W."/>
            <person name="Shin S.-K."/>
            <person name="Au S."/>
            <person name="Jeong K.Y."/>
            <person name="Chew F.T."/>
            <person name="Hui J."/>
            <person name="Leung T.F."/>
            <person name="Tungtrongchitr A."/>
            <person name="Zhong N."/>
            <person name="Liu Z."/>
            <person name="Tsui S."/>
        </authorList>
    </citation>
    <scope>NUCLEOTIDE SEQUENCE</scope>
    <source>
        <strain evidence="3">Derf</strain>
        <tissue evidence="3">Whole organism</tissue>
    </source>
</reference>
<dbReference type="OrthoDB" id="10469751at2759"/>
<evidence type="ECO:0000256" key="1">
    <source>
        <dbReference type="SAM" id="SignalP"/>
    </source>
</evidence>
<evidence type="ECO:0000313" key="4">
    <source>
        <dbReference type="Proteomes" id="UP000790347"/>
    </source>
</evidence>
<name>A0A922KYH6_DERFA</name>
<feature type="chain" id="PRO_5038276998" evidence="1">
    <location>
        <begin position="22"/>
        <end position="312"/>
    </location>
</feature>
<reference evidence="3" key="1">
    <citation type="submission" date="2013-05" db="EMBL/GenBank/DDBJ databases">
        <authorList>
            <person name="Yim A.K.Y."/>
            <person name="Chan T.F."/>
            <person name="Ji K.M."/>
            <person name="Liu X.Y."/>
            <person name="Zhou J.W."/>
            <person name="Li R.Q."/>
            <person name="Yang K.Y."/>
            <person name="Li J."/>
            <person name="Li M."/>
            <person name="Law P.T.W."/>
            <person name="Wu Y.L."/>
            <person name="Cai Z.L."/>
            <person name="Qin H."/>
            <person name="Bao Y."/>
            <person name="Leung R.K.K."/>
            <person name="Ng P.K.S."/>
            <person name="Zou J."/>
            <person name="Zhong X.J."/>
            <person name="Ran P.X."/>
            <person name="Zhong N.S."/>
            <person name="Liu Z.G."/>
            <person name="Tsui S.K.W."/>
        </authorList>
    </citation>
    <scope>NUCLEOTIDE SEQUENCE</scope>
    <source>
        <strain evidence="3">Derf</strain>
        <tissue evidence="3">Whole organism</tissue>
    </source>
</reference>
<proteinExistence type="predicted"/>
<dbReference type="AlphaFoldDB" id="A0A922KYH6"/>
<dbReference type="EMBL" id="SDOV01000003">
    <property type="protein sequence ID" value="KAH7642939.1"/>
    <property type="molecule type" value="Genomic_DNA"/>
</dbReference>
<evidence type="ECO:0000313" key="2">
    <source>
        <dbReference type="EMBL" id="KAH7642939.1"/>
    </source>
</evidence>
<gene>
    <name evidence="3" type="ORF">DERF_010737</name>
    <name evidence="2" type="ORF">HUG17_9630</name>
</gene>
<reference evidence="2" key="2">
    <citation type="submission" date="2020-06" db="EMBL/GenBank/DDBJ databases">
        <authorList>
            <person name="Ji K."/>
            <person name="Li J."/>
        </authorList>
    </citation>
    <scope>NUCLEOTIDE SEQUENCE</scope>
    <source>
        <strain evidence="2">JKM2019</strain>
        <tissue evidence="2">Whole body</tissue>
    </source>
</reference>
<feature type="signal peptide" evidence="1">
    <location>
        <begin position="1"/>
        <end position="21"/>
    </location>
</feature>
<dbReference type="EMBL" id="ASGP02000005">
    <property type="protein sequence ID" value="KAH9505975.1"/>
    <property type="molecule type" value="Genomic_DNA"/>
</dbReference>
<dbReference type="Proteomes" id="UP000790347">
    <property type="component" value="Unassembled WGS sequence"/>
</dbReference>
<organism evidence="3 4">
    <name type="scientific">Dermatophagoides farinae</name>
    <name type="common">American house dust mite</name>
    <dbReference type="NCBI Taxonomy" id="6954"/>
    <lineage>
        <taxon>Eukaryota</taxon>
        <taxon>Metazoa</taxon>
        <taxon>Ecdysozoa</taxon>
        <taxon>Arthropoda</taxon>
        <taxon>Chelicerata</taxon>
        <taxon>Arachnida</taxon>
        <taxon>Acari</taxon>
        <taxon>Acariformes</taxon>
        <taxon>Sarcoptiformes</taxon>
        <taxon>Astigmata</taxon>
        <taxon>Psoroptidia</taxon>
        <taxon>Analgoidea</taxon>
        <taxon>Pyroglyphidae</taxon>
        <taxon>Dermatophagoidinae</taxon>
        <taxon>Dermatophagoides</taxon>
    </lineage>
</organism>
<keyword evidence="1" id="KW-0732">Signal</keyword>
<protein>
    <submittedName>
        <fullName evidence="2">Dfp2-like protein</fullName>
    </submittedName>
</protein>